<dbReference type="Proteomes" id="UP000054144">
    <property type="component" value="Unassembled WGS sequence"/>
</dbReference>
<reference evidence="3 4" key="1">
    <citation type="journal article" date="2015" name="Fungal Genet. Biol.">
        <title>Evolution of novel wood decay mechanisms in Agaricales revealed by the genome sequences of Fistulina hepatica and Cylindrobasidium torrendii.</title>
        <authorList>
            <person name="Floudas D."/>
            <person name="Held B.W."/>
            <person name="Riley R."/>
            <person name="Nagy L.G."/>
            <person name="Koehler G."/>
            <person name="Ransdell A.S."/>
            <person name="Younus H."/>
            <person name="Chow J."/>
            <person name="Chiniquy J."/>
            <person name="Lipzen A."/>
            <person name="Tritt A."/>
            <person name="Sun H."/>
            <person name="Haridas S."/>
            <person name="LaButti K."/>
            <person name="Ohm R.A."/>
            <person name="Kues U."/>
            <person name="Blanchette R.A."/>
            <person name="Grigoriev I.V."/>
            <person name="Minto R.E."/>
            <person name="Hibbett D.S."/>
        </authorList>
    </citation>
    <scope>NUCLEOTIDE SEQUENCE [LARGE SCALE GENOMIC DNA]</scope>
    <source>
        <strain evidence="3 4">ATCC 64428</strain>
    </source>
</reference>
<evidence type="ECO:0000313" key="4">
    <source>
        <dbReference type="Proteomes" id="UP000054144"/>
    </source>
</evidence>
<proteinExistence type="predicted"/>
<dbReference type="AlphaFoldDB" id="A0A0D7AB79"/>
<name>A0A0D7AB79_9AGAR</name>
<keyword evidence="4" id="KW-1185">Reference proteome</keyword>
<keyword evidence="1" id="KW-0175">Coiled coil</keyword>
<accession>A0A0D7AB79</accession>
<dbReference type="OrthoDB" id="3173171at2759"/>
<feature type="region of interest" description="Disordered" evidence="2">
    <location>
        <begin position="32"/>
        <end position="57"/>
    </location>
</feature>
<feature type="region of interest" description="Disordered" evidence="2">
    <location>
        <begin position="152"/>
        <end position="186"/>
    </location>
</feature>
<protein>
    <submittedName>
        <fullName evidence="3">Uncharacterized protein</fullName>
    </submittedName>
</protein>
<evidence type="ECO:0000256" key="1">
    <source>
        <dbReference type="SAM" id="Coils"/>
    </source>
</evidence>
<dbReference type="EMBL" id="KN881914">
    <property type="protein sequence ID" value="KIY47905.1"/>
    <property type="molecule type" value="Genomic_DNA"/>
</dbReference>
<organism evidence="3 4">
    <name type="scientific">Fistulina hepatica ATCC 64428</name>
    <dbReference type="NCBI Taxonomy" id="1128425"/>
    <lineage>
        <taxon>Eukaryota</taxon>
        <taxon>Fungi</taxon>
        <taxon>Dikarya</taxon>
        <taxon>Basidiomycota</taxon>
        <taxon>Agaricomycotina</taxon>
        <taxon>Agaricomycetes</taxon>
        <taxon>Agaricomycetidae</taxon>
        <taxon>Agaricales</taxon>
        <taxon>Fistulinaceae</taxon>
        <taxon>Fistulina</taxon>
    </lineage>
</organism>
<evidence type="ECO:0000313" key="3">
    <source>
        <dbReference type="EMBL" id="KIY47905.1"/>
    </source>
</evidence>
<evidence type="ECO:0000256" key="2">
    <source>
        <dbReference type="SAM" id="MobiDB-lite"/>
    </source>
</evidence>
<gene>
    <name evidence="3" type="ORF">FISHEDRAFT_44373</name>
</gene>
<feature type="coiled-coil region" evidence="1">
    <location>
        <begin position="106"/>
        <end position="147"/>
    </location>
</feature>
<sequence length="484" mass="53271">MLSVTNLPNLKELYDTTIEFFALRSPTASAFRGTSLPRDTRSRSGSNPPPSPALVDRLTPVLDPIGLLTRECAALREKLDYASLDTSENPVATASRHSVHSMRPEYDALKHDLSRSQSEIAHLEERCRALEKNLKDARDLIRARDAEIAALKHSSQEAAAASTRVPTKRPSSRASSACKHDESFSSEAEAVQRSTEVFMTRIDVWSGAQILQAVHDLNSEILQFAASATELCTFEHPSASSSHVTASAIRDTSSRLGATLCRILSTQNHSQDPILVQLAVQGCVATCAIRALSSFCIGFPRKADAVLSQLYSHIYVAEPQPTSSKWRSLTHRYIHSMYPTLTDYSVNELSETIIRWTCDIFAIAGSTSSDVVSTRDGLRSRFGEQIRRISRGVERLEVVMKEETMSTNFDIVSAGYGDTFNPRTMTDVFGEYGTSRGQILATTELGLKCTTRKSAVNDTGSIEQRLLLQPKVILESALDVLDPK</sequence>